<proteinExistence type="predicted"/>
<accession>A0A644W0H9</accession>
<reference evidence="1" key="1">
    <citation type="submission" date="2019-08" db="EMBL/GenBank/DDBJ databases">
        <authorList>
            <person name="Kucharzyk K."/>
            <person name="Murdoch R.W."/>
            <person name="Higgins S."/>
            <person name="Loffler F."/>
        </authorList>
    </citation>
    <scope>NUCLEOTIDE SEQUENCE</scope>
</reference>
<gene>
    <name evidence="1" type="ORF">SDC9_43407</name>
</gene>
<protein>
    <submittedName>
        <fullName evidence="1">Uncharacterized protein</fullName>
    </submittedName>
</protein>
<evidence type="ECO:0000313" key="1">
    <source>
        <dbReference type="EMBL" id="MPL97219.1"/>
    </source>
</evidence>
<dbReference type="AlphaFoldDB" id="A0A644W0H9"/>
<organism evidence="1">
    <name type="scientific">bioreactor metagenome</name>
    <dbReference type="NCBI Taxonomy" id="1076179"/>
    <lineage>
        <taxon>unclassified sequences</taxon>
        <taxon>metagenomes</taxon>
        <taxon>ecological metagenomes</taxon>
    </lineage>
</organism>
<sequence>MTIIVVTLLSLQIGFTNTVLQEIYRLPFLIQHYCEHTEETSIDLKDFFKLHYSENEHKTKKKANHNHASLPFHNSLNTVHINPFIFAEHSFDNPEKPFAIKSDIKIPDHTYYIPQNLINSIWHPPKNNIL</sequence>
<comment type="caution">
    <text evidence="1">The sequence shown here is derived from an EMBL/GenBank/DDBJ whole genome shotgun (WGS) entry which is preliminary data.</text>
</comment>
<name>A0A644W0H9_9ZZZZ</name>
<dbReference type="EMBL" id="VSSQ01000545">
    <property type="protein sequence ID" value="MPL97219.1"/>
    <property type="molecule type" value="Genomic_DNA"/>
</dbReference>